<reference evidence="2 3" key="1">
    <citation type="journal article" date="2024" name="Ann. Entomol. Soc. Am.">
        <title>Genomic analyses of the southern and eastern yellowjacket wasps (Hymenoptera: Vespidae) reveal evolutionary signatures of social life.</title>
        <authorList>
            <person name="Catto M.A."/>
            <person name="Caine P.B."/>
            <person name="Orr S.E."/>
            <person name="Hunt B.G."/>
            <person name="Goodisman M.A.D."/>
        </authorList>
    </citation>
    <scope>NUCLEOTIDE SEQUENCE [LARGE SCALE GENOMIC DNA]</scope>
    <source>
        <strain evidence="2">232</strain>
        <tissue evidence="2">Head and thorax</tissue>
    </source>
</reference>
<dbReference type="Proteomes" id="UP001607303">
    <property type="component" value="Unassembled WGS sequence"/>
</dbReference>
<sequence>MAGELWRTQGKEGTSRAGDIVLALTTQAVTSSKEYEIFLPHCASKLQARRFNRHSLAKKRVKKKQERWPSKWARVHVLEGEEFISPAHSWDKEWGLDLPDGFTPNTMQRRYRESDFPSSVHDNKHRDCHASFLR</sequence>
<protein>
    <submittedName>
        <fullName evidence="2">Uncharacterized protein</fullName>
    </submittedName>
</protein>
<proteinExistence type="predicted"/>
<dbReference type="AlphaFoldDB" id="A0ABD2BCG9"/>
<gene>
    <name evidence="2" type="ORF">V1477_016241</name>
</gene>
<feature type="region of interest" description="Disordered" evidence="1">
    <location>
        <begin position="114"/>
        <end position="134"/>
    </location>
</feature>
<name>A0ABD2BCG9_VESMC</name>
<organism evidence="2 3">
    <name type="scientific">Vespula maculifrons</name>
    <name type="common">Eastern yellow jacket</name>
    <name type="synonym">Wasp</name>
    <dbReference type="NCBI Taxonomy" id="7453"/>
    <lineage>
        <taxon>Eukaryota</taxon>
        <taxon>Metazoa</taxon>
        <taxon>Ecdysozoa</taxon>
        <taxon>Arthropoda</taxon>
        <taxon>Hexapoda</taxon>
        <taxon>Insecta</taxon>
        <taxon>Pterygota</taxon>
        <taxon>Neoptera</taxon>
        <taxon>Endopterygota</taxon>
        <taxon>Hymenoptera</taxon>
        <taxon>Apocrita</taxon>
        <taxon>Aculeata</taxon>
        <taxon>Vespoidea</taxon>
        <taxon>Vespidae</taxon>
        <taxon>Vespinae</taxon>
        <taxon>Vespula</taxon>
    </lineage>
</organism>
<dbReference type="EMBL" id="JAYRBN010000091">
    <property type="protein sequence ID" value="KAL2730430.1"/>
    <property type="molecule type" value="Genomic_DNA"/>
</dbReference>
<evidence type="ECO:0000313" key="3">
    <source>
        <dbReference type="Proteomes" id="UP001607303"/>
    </source>
</evidence>
<comment type="caution">
    <text evidence="2">The sequence shown here is derived from an EMBL/GenBank/DDBJ whole genome shotgun (WGS) entry which is preliminary data.</text>
</comment>
<accession>A0ABD2BCG9</accession>
<keyword evidence="3" id="KW-1185">Reference proteome</keyword>
<evidence type="ECO:0000313" key="2">
    <source>
        <dbReference type="EMBL" id="KAL2730430.1"/>
    </source>
</evidence>
<evidence type="ECO:0000256" key="1">
    <source>
        <dbReference type="SAM" id="MobiDB-lite"/>
    </source>
</evidence>